<sequence>MSAQQTCSAGDNYQGNLDKSSTSSRPVSAVSNTSTVLNGVGTRLTSQQGTKTQPKSPGFCLKSVQGFLRGRSLPGTLRMNRSTSGGSWSTAKNNGSQTPAAPENQAISPVHRKPALDVEKIPETPPPDASARSCLQSPIPTEKRRPASSAAASNAASPLPGDSGDRQSMDSRREKFRRVLAAPTVDLDALRELAWNGVPADIRPAVWRLLLGYAPPNQDRQEEGLRRKREQYAGWVAQYFEENAEEHILKQIGLDVPRTSPGVPFFHRPELQRSLTRILYIRAIRNPASGYVQGINDLVTPFLRVFLSEVCDGDMDSWDVDSLPSEALGQVEADCYWCLAKMLDTIQDHYTFAQPGIQLSVYKLSELVRRIDEKIYNHLLDNNVEFLQFSFRWFNCLLLREFPFLLVDRLWDTYISEGDNFADFLVYACAAFLLTWSTKLLNMEFQDMIMFLQSPPTEHWTYDQVDTVMSKAFLWRAVFSHAQSHLK</sequence>
<feature type="compositionally biased region" description="Polar residues" evidence="2">
    <location>
        <begin position="79"/>
        <end position="99"/>
    </location>
</feature>
<dbReference type="PROSITE" id="PS50086">
    <property type="entry name" value="TBC_RABGAP"/>
    <property type="match status" value="1"/>
</dbReference>
<dbReference type="Pfam" id="PF00566">
    <property type="entry name" value="RabGAP-TBC"/>
    <property type="match status" value="1"/>
</dbReference>
<evidence type="ECO:0000313" key="4">
    <source>
        <dbReference type="EMBL" id="KAK3258743.1"/>
    </source>
</evidence>
<dbReference type="GO" id="GO:0071889">
    <property type="term" value="F:14-3-3 protein binding"/>
    <property type="evidence" value="ECO:0007669"/>
    <property type="project" value="UniProtKB-ARBA"/>
</dbReference>
<accession>A0AAE0FFH4</accession>
<feature type="region of interest" description="Disordered" evidence="2">
    <location>
        <begin position="1"/>
        <end position="173"/>
    </location>
</feature>
<dbReference type="AlphaFoldDB" id="A0AAE0FFH4"/>
<dbReference type="InterPro" id="IPR000195">
    <property type="entry name" value="Rab-GAP-TBC_dom"/>
</dbReference>
<dbReference type="FunFam" id="1.10.472.80:FF:000001">
    <property type="entry name" value="TBC1 domain family member 22B"/>
    <property type="match status" value="1"/>
</dbReference>
<feature type="compositionally biased region" description="Polar residues" evidence="2">
    <location>
        <begin position="32"/>
        <end position="55"/>
    </location>
</feature>
<dbReference type="SMART" id="SM00164">
    <property type="entry name" value="TBC"/>
    <property type="match status" value="1"/>
</dbReference>
<organism evidence="4 5">
    <name type="scientific">Cymbomonas tetramitiformis</name>
    <dbReference type="NCBI Taxonomy" id="36881"/>
    <lineage>
        <taxon>Eukaryota</taxon>
        <taxon>Viridiplantae</taxon>
        <taxon>Chlorophyta</taxon>
        <taxon>Pyramimonadophyceae</taxon>
        <taxon>Pyramimonadales</taxon>
        <taxon>Pyramimonadaceae</taxon>
        <taxon>Cymbomonas</taxon>
    </lineage>
</organism>
<comment type="caution">
    <text evidence="4">The sequence shown here is derived from an EMBL/GenBank/DDBJ whole genome shotgun (WGS) entry which is preliminary data.</text>
</comment>
<keyword evidence="1" id="KW-0343">GTPase activation</keyword>
<dbReference type="Gene3D" id="1.10.8.270">
    <property type="entry name" value="putative rabgap domain of human tbc1 domain family member 14 like domains"/>
    <property type="match status" value="1"/>
</dbReference>
<feature type="compositionally biased region" description="Low complexity" evidence="2">
    <location>
        <begin position="147"/>
        <end position="157"/>
    </location>
</feature>
<evidence type="ECO:0000256" key="1">
    <source>
        <dbReference type="ARBA" id="ARBA00022468"/>
    </source>
</evidence>
<name>A0AAE0FFH4_9CHLO</name>
<dbReference type="SUPFAM" id="SSF47923">
    <property type="entry name" value="Ypt/Rab-GAP domain of gyp1p"/>
    <property type="match status" value="2"/>
</dbReference>
<evidence type="ECO:0000256" key="2">
    <source>
        <dbReference type="SAM" id="MobiDB-lite"/>
    </source>
</evidence>
<dbReference type="FunFam" id="1.10.10.750:FF:000007">
    <property type="entry name" value="TBC1 domain family member"/>
    <property type="match status" value="1"/>
</dbReference>
<keyword evidence="5" id="KW-1185">Reference proteome</keyword>
<dbReference type="FunFam" id="1.10.8.270:FF:000004">
    <property type="entry name" value="TBC1 domain family, member 22B"/>
    <property type="match status" value="1"/>
</dbReference>
<protein>
    <recommendedName>
        <fullName evidence="3">Rab-GAP TBC domain-containing protein</fullName>
    </recommendedName>
</protein>
<feature type="compositionally biased region" description="Low complexity" evidence="2">
    <location>
        <begin position="20"/>
        <end position="31"/>
    </location>
</feature>
<proteinExistence type="predicted"/>
<dbReference type="Proteomes" id="UP001190700">
    <property type="component" value="Unassembled WGS sequence"/>
</dbReference>
<evidence type="ECO:0000259" key="3">
    <source>
        <dbReference type="PROSITE" id="PS50086"/>
    </source>
</evidence>
<dbReference type="InterPro" id="IPR035969">
    <property type="entry name" value="Rab-GAP_TBC_sf"/>
</dbReference>
<dbReference type="PANTHER" id="PTHR22957">
    <property type="entry name" value="TBC1 DOMAIN FAMILY MEMBER GTPASE-ACTIVATING PROTEIN"/>
    <property type="match status" value="1"/>
</dbReference>
<feature type="compositionally biased region" description="Polar residues" evidence="2">
    <location>
        <begin position="1"/>
        <end position="19"/>
    </location>
</feature>
<feature type="compositionally biased region" description="Basic and acidic residues" evidence="2">
    <location>
        <begin position="163"/>
        <end position="173"/>
    </location>
</feature>
<gene>
    <name evidence="4" type="ORF">CYMTET_32224</name>
</gene>
<reference evidence="4 5" key="1">
    <citation type="journal article" date="2015" name="Genome Biol. Evol.">
        <title>Comparative Genomics of a Bacterivorous Green Alga Reveals Evolutionary Causalities and Consequences of Phago-Mixotrophic Mode of Nutrition.</title>
        <authorList>
            <person name="Burns J.A."/>
            <person name="Paasch A."/>
            <person name="Narechania A."/>
            <person name="Kim E."/>
        </authorList>
    </citation>
    <scope>NUCLEOTIDE SEQUENCE [LARGE SCALE GENOMIC DNA]</scope>
    <source>
        <strain evidence="4 5">PLY_AMNH</strain>
    </source>
</reference>
<dbReference type="Gene3D" id="1.10.472.80">
    <property type="entry name" value="Ypt/Rab-GAP domain of gyp1p, domain 3"/>
    <property type="match status" value="1"/>
</dbReference>
<dbReference type="Gene3D" id="1.10.10.750">
    <property type="entry name" value="Ypt/Rab-GAP domain of gyp1p, domain 1"/>
    <property type="match status" value="1"/>
</dbReference>
<dbReference type="PANTHER" id="PTHR22957:SF26">
    <property type="entry name" value="LD44506P"/>
    <property type="match status" value="1"/>
</dbReference>
<dbReference type="GO" id="GO:0005096">
    <property type="term" value="F:GTPase activator activity"/>
    <property type="evidence" value="ECO:0007669"/>
    <property type="project" value="UniProtKB-KW"/>
</dbReference>
<feature type="domain" description="Rab-GAP TBC" evidence="3">
    <location>
        <begin position="197"/>
        <end position="418"/>
    </location>
</feature>
<evidence type="ECO:0000313" key="5">
    <source>
        <dbReference type="Proteomes" id="UP001190700"/>
    </source>
</evidence>
<dbReference type="EMBL" id="LGRX02019289">
    <property type="protein sequence ID" value="KAK3258743.1"/>
    <property type="molecule type" value="Genomic_DNA"/>
</dbReference>